<dbReference type="GO" id="GO:0016853">
    <property type="term" value="F:isomerase activity"/>
    <property type="evidence" value="ECO:0007669"/>
    <property type="project" value="UniProtKB-KW"/>
</dbReference>
<dbReference type="STRING" id="1656094.BFC18_04550"/>
<dbReference type="InterPro" id="IPR058240">
    <property type="entry name" value="rSAM_sf"/>
</dbReference>
<evidence type="ECO:0000256" key="9">
    <source>
        <dbReference type="ARBA" id="ARBA00022898"/>
    </source>
</evidence>
<dbReference type="EMBL" id="MDHN01000008">
    <property type="protein sequence ID" value="OFC71979.1"/>
    <property type="molecule type" value="Genomic_DNA"/>
</dbReference>
<comment type="cofactor">
    <cofactor evidence="2 15">
        <name>pyridoxal 5'-phosphate</name>
        <dbReference type="ChEBI" id="CHEBI:597326"/>
    </cofactor>
</comment>
<feature type="binding site" evidence="14">
    <location>
        <position position="124"/>
    </location>
    <ligand>
        <name>[4Fe-4S] cluster</name>
        <dbReference type="ChEBI" id="CHEBI:49883"/>
        <note>4Fe-4S-S-AdoMet</note>
    </ligand>
</feature>
<reference evidence="17 18" key="1">
    <citation type="submission" date="2016-08" db="EMBL/GenBank/DDBJ databases">
        <authorList>
            <person name="Seilhamer J.J."/>
        </authorList>
    </citation>
    <scope>NUCLEOTIDE SEQUENCE [LARGE SCALE GENOMIC DNA]</scope>
    <source>
        <strain evidence="17 18">KCTC 42603</strain>
    </source>
</reference>
<dbReference type="Gene3D" id="3.20.20.70">
    <property type="entry name" value="Aldolase class I"/>
    <property type="match status" value="1"/>
</dbReference>
<dbReference type="NCBIfam" id="TIGR03821">
    <property type="entry name" value="EFP_modif_epmB"/>
    <property type="match status" value="1"/>
</dbReference>
<evidence type="ECO:0000256" key="1">
    <source>
        <dbReference type="ARBA" id="ARBA00001352"/>
    </source>
</evidence>
<feature type="modified residue" description="N6-(pyridoxal phosphate)lysine" evidence="15">
    <location>
        <position position="332"/>
    </location>
</feature>
<feature type="binding site" evidence="14">
    <location>
        <position position="127"/>
    </location>
    <ligand>
        <name>[4Fe-4S] cluster</name>
        <dbReference type="ChEBI" id="CHEBI:49883"/>
        <note>4Fe-4S-S-AdoMet</note>
    </ligand>
</feature>
<evidence type="ECO:0000256" key="12">
    <source>
        <dbReference type="ARBA" id="ARBA00023235"/>
    </source>
</evidence>
<keyword evidence="12" id="KW-0413">Isomerase</keyword>
<dbReference type="GO" id="GO:0046872">
    <property type="term" value="F:metal ion binding"/>
    <property type="evidence" value="ECO:0007669"/>
    <property type="project" value="UniProtKB-KW"/>
</dbReference>
<name>A0A1E7ZEP7_9ALTE</name>
<dbReference type="GO" id="GO:0051539">
    <property type="term" value="F:4 iron, 4 sulfur cluster binding"/>
    <property type="evidence" value="ECO:0007669"/>
    <property type="project" value="UniProtKB-KW"/>
</dbReference>
<evidence type="ECO:0000256" key="14">
    <source>
        <dbReference type="PIRSR" id="PIRSR004911-1"/>
    </source>
</evidence>
<accession>A0A1E7ZEP7</accession>
<keyword evidence="9 15" id="KW-0663">Pyridoxal phosphate</keyword>
<dbReference type="InterPro" id="IPR013785">
    <property type="entry name" value="Aldolase_TIM"/>
</dbReference>
<dbReference type="SUPFAM" id="SSF102114">
    <property type="entry name" value="Radical SAM enzymes"/>
    <property type="match status" value="1"/>
</dbReference>
<comment type="caution">
    <text evidence="17">The sequence shown here is derived from an EMBL/GenBank/DDBJ whole genome shotgun (WGS) entry which is preliminary data.</text>
</comment>
<organism evidence="17 18">
    <name type="scientific">Alteromonas confluentis</name>
    <dbReference type="NCBI Taxonomy" id="1656094"/>
    <lineage>
        <taxon>Bacteria</taxon>
        <taxon>Pseudomonadati</taxon>
        <taxon>Pseudomonadota</taxon>
        <taxon>Gammaproteobacteria</taxon>
        <taxon>Alteromonadales</taxon>
        <taxon>Alteromonadaceae</taxon>
        <taxon>Alteromonas/Salinimonas group</taxon>
        <taxon>Alteromonas</taxon>
    </lineage>
</organism>
<evidence type="ECO:0000256" key="11">
    <source>
        <dbReference type="ARBA" id="ARBA00023014"/>
    </source>
</evidence>
<sequence length="341" mass="38696">MAQIIPKNRLSVETNWQKDLAMAFTRPEDLLNYLDLDAEHLGHHGTARRLFPMRVPRHFASLMEKGNWHDPLLRQVMPLTDEFEAAPGYSADPLEEHDTAGKGLLHKYQSRVLLIVRGGCAVNCRYCFRRHFPYAENAVSKREWTEALKYIAADKNINEVIFSGGDPLMAKDDHLSWLANEIARIPHVRRLRIHTRLPVVMPERLDSAFVNWISELPIPVIVVLHANHANEFSLLLIERLNLLRKAGVMLLNQSVLLKGVNDSEDALVDLQEASFQAGVMPYYLFQLDKVLGAAHFEVSDEKAKMLMAGMIKRLPGYLVPKLTREIGGQPGKTPVDLQLHP</sequence>
<keyword evidence="18" id="KW-1185">Reference proteome</keyword>
<evidence type="ECO:0000256" key="6">
    <source>
        <dbReference type="ARBA" id="ARBA00022485"/>
    </source>
</evidence>
<dbReference type="RefSeq" id="WP_070123761.1">
    <property type="nucleotide sequence ID" value="NZ_MDHN01000008.1"/>
</dbReference>
<keyword evidence="7" id="KW-0949">S-adenosyl-L-methionine</keyword>
<dbReference type="Proteomes" id="UP000175691">
    <property type="component" value="Unassembled WGS sequence"/>
</dbReference>
<dbReference type="SFLD" id="SFLDG01070">
    <property type="entry name" value="PLP-dependent"/>
    <property type="match status" value="1"/>
</dbReference>
<evidence type="ECO:0000256" key="8">
    <source>
        <dbReference type="ARBA" id="ARBA00022723"/>
    </source>
</evidence>
<comment type="catalytic activity">
    <reaction evidence="1">
        <text>L-lysine = D-beta-lysine</text>
        <dbReference type="Rhea" id="RHEA:44148"/>
        <dbReference type="ChEBI" id="CHEBI:32551"/>
        <dbReference type="ChEBI" id="CHEBI:84138"/>
    </reaction>
</comment>
<evidence type="ECO:0000256" key="2">
    <source>
        <dbReference type="ARBA" id="ARBA00001933"/>
    </source>
</evidence>
<dbReference type="AlphaFoldDB" id="A0A1E7ZEP7"/>
<dbReference type="CDD" id="cd01335">
    <property type="entry name" value="Radical_SAM"/>
    <property type="match status" value="1"/>
</dbReference>
<keyword evidence="8 14" id="KW-0479">Metal-binding</keyword>
<dbReference type="OrthoDB" id="9770937at2"/>
<evidence type="ECO:0000313" key="18">
    <source>
        <dbReference type="Proteomes" id="UP000175691"/>
    </source>
</evidence>
<evidence type="ECO:0000259" key="16">
    <source>
        <dbReference type="PROSITE" id="PS51918"/>
    </source>
</evidence>
<gene>
    <name evidence="17" type="ORF">BFC18_04550</name>
</gene>
<dbReference type="InterPro" id="IPR003739">
    <property type="entry name" value="Lys_aminomutase/Glu_NH3_mut"/>
</dbReference>
<evidence type="ECO:0000256" key="5">
    <source>
        <dbReference type="ARBA" id="ARBA00022363"/>
    </source>
</evidence>
<proteinExistence type="inferred from homology"/>
<feature type="binding site" evidence="14">
    <location>
        <position position="120"/>
    </location>
    <ligand>
        <name>[4Fe-4S] cluster</name>
        <dbReference type="ChEBI" id="CHEBI:49883"/>
        <note>4Fe-4S-S-AdoMet</note>
    </ligand>
</feature>
<evidence type="ECO:0000256" key="7">
    <source>
        <dbReference type="ARBA" id="ARBA00022691"/>
    </source>
</evidence>
<evidence type="ECO:0000256" key="3">
    <source>
        <dbReference type="ARBA" id="ARBA00001966"/>
    </source>
</evidence>
<evidence type="ECO:0000256" key="4">
    <source>
        <dbReference type="ARBA" id="ARBA00008703"/>
    </source>
</evidence>
<dbReference type="PIRSF" id="PIRSF004911">
    <property type="entry name" value="DUF160"/>
    <property type="match status" value="1"/>
</dbReference>
<evidence type="ECO:0000256" key="13">
    <source>
        <dbReference type="ARBA" id="ARBA00030756"/>
    </source>
</evidence>
<dbReference type="InterPro" id="IPR022462">
    <property type="entry name" value="EpmB"/>
</dbReference>
<keyword evidence="11 14" id="KW-0411">Iron-sulfur</keyword>
<dbReference type="Pfam" id="PF04055">
    <property type="entry name" value="Radical_SAM"/>
    <property type="match status" value="1"/>
</dbReference>
<keyword evidence="6 14" id="KW-0004">4Fe-4S</keyword>
<protein>
    <recommendedName>
        <fullName evidence="5">L-lysine 2,3-aminomutase</fullName>
    </recommendedName>
    <alternativeName>
        <fullName evidence="13">EF-P post-translational modification enzyme B</fullName>
    </alternativeName>
</protein>
<dbReference type="PANTHER" id="PTHR30538:SF1">
    <property type="entry name" value="L-LYSINE 2,3-AMINOMUTASE"/>
    <property type="match status" value="1"/>
</dbReference>
<comment type="cofactor">
    <cofactor evidence="3">
        <name>[4Fe-4S] cluster</name>
        <dbReference type="ChEBI" id="CHEBI:49883"/>
    </cofactor>
</comment>
<keyword evidence="10" id="KW-0408">Iron</keyword>
<dbReference type="PANTHER" id="PTHR30538">
    <property type="entry name" value="LYSINE 2,3-AMINOMUTASE-RELATED"/>
    <property type="match status" value="1"/>
</dbReference>
<feature type="domain" description="Radical SAM core" evidence="16">
    <location>
        <begin position="106"/>
        <end position="321"/>
    </location>
</feature>
<dbReference type="InterPro" id="IPR007197">
    <property type="entry name" value="rSAM"/>
</dbReference>
<comment type="similarity">
    <text evidence="4">Belongs to the radical SAM superfamily. KamA family.</text>
</comment>
<dbReference type="SFLD" id="SFLDF00314">
    <property type="entry name" value="L-lysine_2_3-aminomutase_(yjeK"/>
    <property type="match status" value="1"/>
</dbReference>
<evidence type="ECO:0000313" key="17">
    <source>
        <dbReference type="EMBL" id="OFC71979.1"/>
    </source>
</evidence>
<dbReference type="SFLD" id="SFLDS00029">
    <property type="entry name" value="Radical_SAM"/>
    <property type="match status" value="1"/>
</dbReference>
<evidence type="ECO:0000256" key="10">
    <source>
        <dbReference type="ARBA" id="ARBA00023004"/>
    </source>
</evidence>
<dbReference type="NCBIfam" id="TIGR00238">
    <property type="entry name" value="KamA family radical SAM protein"/>
    <property type="match status" value="1"/>
</dbReference>
<dbReference type="PROSITE" id="PS51918">
    <property type="entry name" value="RADICAL_SAM"/>
    <property type="match status" value="1"/>
</dbReference>
<evidence type="ECO:0000256" key="15">
    <source>
        <dbReference type="PIRSR" id="PIRSR603739-50"/>
    </source>
</evidence>